<evidence type="ECO:0000313" key="3">
    <source>
        <dbReference type="Proteomes" id="UP000323136"/>
    </source>
</evidence>
<organism evidence="2 3">
    <name type="scientific">Tenacibaculum adriaticum</name>
    <dbReference type="NCBI Taxonomy" id="413713"/>
    <lineage>
        <taxon>Bacteria</taxon>
        <taxon>Pseudomonadati</taxon>
        <taxon>Bacteroidota</taxon>
        <taxon>Flavobacteriia</taxon>
        <taxon>Flavobacteriales</taxon>
        <taxon>Flavobacteriaceae</taxon>
        <taxon>Tenacibaculum</taxon>
    </lineage>
</organism>
<gene>
    <name evidence="2" type="ORF">C7447_10216</name>
</gene>
<protein>
    <submittedName>
        <fullName evidence="2">Uncharacterized protein</fullName>
    </submittedName>
</protein>
<comment type="caution">
    <text evidence="2">The sequence shown here is derived from an EMBL/GenBank/DDBJ whole genome shotgun (WGS) entry which is preliminary data.</text>
</comment>
<accession>A0A5S5DS41</accession>
<name>A0A5S5DS41_9FLAO</name>
<evidence type="ECO:0000313" key="2">
    <source>
        <dbReference type="EMBL" id="TYP98701.1"/>
    </source>
</evidence>
<keyword evidence="3" id="KW-1185">Reference proteome</keyword>
<dbReference type="Proteomes" id="UP000323136">
    <property type="component" value="Unassembled WGS sequence"/>
</dbReference>
<sequence length="175" mass="19895">MEIKNFNQRNYNLNLTVPDSSNFRGRIEEGNHDFSYGNVNRGSLLAHGLLFSPSIKLVKYTEVSNKFYLVITFTSFNGVKVDSLQGVILNGSFHFLLYLNYSDIDYSTYCVTEVIFDTENVEKFHLFLTNVVKCYYAVHIENPLSKEGFKQRDTSLVSKSNGTGGSTDPIDDFPK</sequence>
<feature type="region of interest" description="Disordered" evidence="1">
    <location>
        <begin position="155"/>
        <end position="175"/>
    </location>
</feature>
<dbReference type="EMBL" id="VNIA01000002">
    <property type="protein sequence ID" value="TYP98701.1"/>
    <property type="molecule type" value="Genomic_DNA"/>
</dbReference>
<proteinExistence type="predicted"/>
<dbReference type="AlphaFoldDB" id="A0A5S5DS41"/>
<evidence type="ECO:0000256" key="1">
    <source>
        <dbReference type="SAM" id="MobiDB-lite"/>
    </source>
</evidence>
<dbReference type="RefSeq" id="WP_148869520.1">
    <property type="nucleotide sequence ID" value="NZ_VNIA01000002.1"/>
</dbReference>
<reference evidence="2 3" key="1">
    <citation type="submission" date="2019-07" db="EMBL/GenBank/DDBJ databases">
        <title>Genomic Encyclopedia of Type Strains, Phase IV (KMG-IV): sequencing the most valuable type-strain genomes for metagenomic binning, comparative biology and taxonomic classification.</title>
        <authorList>
            <person name="Goeker M."/>
        </authorList>
    </citation>
    <scope>NUCLEOTIDE SEQUENCE [LARGE SCALE GENOMIC DNA]</scope>
    <source>
        <strain evidence="2 3">DSM 18961</strain>
    </source>
</reference>